<feature type="non-terminal residue" evidence="1">
    <location>
        <position position="54"/>
    </location>
</feature>
<organism evidence="1">
    <name type="scientific">marine metagenome</name>
    <dbReference type="NCBI Taxonomy" id="408172"/>
    <lineage>
        <taxon>unclassified sequences</taxon>
        <taxon>metagenomes</taxon>
        <taxon>ecological metagenomes</taxon>
    </lineage>
</organism>
<reference evidence="1" key="1">
    <citation type="submission" date="2018-05" db="EMBL/GenBank/DDBJ databases">
        <authorList>
            <person name="Lanie J.A."/>
            <person name="Ng W.-L."/>
            <person name="Kazmierczak K.M."/>
            <person name="Andrzejewski T.M."/>
            <person name="Davidsen T.M."/>
            <person name="Wayne K.J."/>
            <person name="Tettelin H."/>
            <person name="Glass J.I."/>
            <person name="Rusch D."/>
            <person name="Podicherti R."/>
            <person name="Tsui H.-C.T."/>
            <person name="Winkler M.E."/>
        </authorList>
    </citation>
    <scope>NUCLEOTIDE SEQUENCE</scope>
</reference>
<proteinExistence type="predicted"/>
<gene>
    <name evidence="1" type="ORF">METZ01_LOCUS121352</name>
</gene>
<evidence type="ECO:0000313" key="1">
    <source>
        <dbReference type="EMBL" id="SVA68498.1"/>
    </source>
</evidence>
<sequence length="54" mass="6345">MLLFFTFCFIVLFKGLNNSNIYVPKEKTEKILKSFTSKDLYSENKISSDQIFVD</sequence>
<protein>
    <submittedName>
        <fullName evidence="1">Uncharacterized protein</fullName>
    </submittedName>
</protein>
<accession>A0A381XUV8</accession>
<dbReference type="EMBL" id="UINC01016455">
    <property type="protein sequence ID" value="SVA68498.1"/>
    <property type="molecule type" value="Genomic_DNA"/>
</dbReference>
<dbReference type="AlphaFoldDB" id="A0A381XUV8"/>
<name>A0A381XUV8_9ZZZZ</name>